<protein>
    <recommendedName>
        <fullName evidence="3">Capsule polysaccharide biosynthesis protein</fullName>
    </recommendedName>
</protein>
<name>A0A5J5LLL1_HALHI</name>
<dbReference type="InterPro" id="IPR043148">
    <property type="entry name" value="TagF_C"/>
</dbReference>
<dbReference type="Pfam" id="PF05159">
    <property type="entry name" value="Capsule_synth"/>
    <property type="match status" value="1"/>
</dbReference>
<organism evidence="1 2">
    <name type="scientific">Haloarcula hispanica</name>
    <dbReference type="NCBI Taxonomy" id="51589"/>
    <lineage>
        <taxon>Archaea</taxon>
        <taxon>Methanobacteriati</taxon>
        <taxon>Methanobacteriota</taxon>
        <taxon>Stenosarchaea group</taxon>
        <taxon>Halobacteria</taxon>
        <taxon>Halobacteriales</taxon>
        <taxon>Haloarculaceae</taxon>
        <taxon>Haloarcula</taxon>
    </lineage>
</organism>
<comment type="caution">
    <text evidence="1">The sequence shown here is derived from an EMBL/GenBank/DDBJ whole genome shotgun (WGS) entry which is preliminary data.</text>
</comment>
<evidence type="ECO:0000313" key="2">
    <source>
        <dbReference type="Proteomes" id="UP000326244"/>
    </source>
</evidence>
<dbReference type="Gene3D" id="3.40.50.12580">
    <property type="match status" value="1"/>
</dbReference>
<dbReference type="SUPFAM" id="SSF53756">
    <property type="entry name" value="UDP-Glycosyltransferase/glycogen phosphorylase"/>
    <property type="match status" value="1"/>
</dbReference>
<dbReference type="Proteomes" id="UP000326244">
    <property type="component" value="Unassembled WGS sequence"/>
</dbReference>
<dbReference type="GO" id="GO:0000271">
    <property type="term" value="P:polysaccharide biosynthetic process"/>
    <property type="evidence" value="ECO:0007669"/>
    <property type="project" value="InterPro"/>
</dbReference>
<accession>A0A5J5LLL1</accession>
<reference evidence="1 2" key="1">
    <citation type="submission" date="2018-11" db="EMBL/GenBank/DDBJ databases">
        <title>Genomic analysis of Haloarcula hispanica CBA1121.</title>
        <authorList>
            <person name="Kim Y.B."/>
            <person name="Roh S.W."/>
        </authorList>
    </citation>
    <scope>NUCLEOTIDE SEQUENCE [LARGE SCALE GENOMIC DNA]</scope>
    <source>
        <strain evidence="1 2">CBA1121</strain>
    </source>
</reference>
<evidence type="ECO:0008006" key="3">
    <source>
        <dbReference type="Google" id="ProtNLM"/>
    </source>
</evidence>
<gene>
    <name evidence="1" type="ORF">EGO51_11340</name>
</gene>
<proteinExistence type="predicted"/>
<evidence type="ECO:0000313" key="1">
    <source>
        <dbReference type="EMBL" id="KAA9410370.1"/>
    </source>
</evidence>
<dbReference type="GO" id="GO:0015774">
    <property type="term" value="P:polysaccharide transport"/>
    <property type="evidence" value="ECO:0007669"/>
    <property type="project" value="InterPro"/>
</dbReference>
<dbReference type="EMBL" id="RQWK01000001">
    <property type="protein sequence ID" value="KAA9410370.1"/>
    <property type="molecule type" value="Genomic_DNA"/>
</dbReference>
<dbReference type="RefSeq" id="WP_151103609.1">
    <property type="nucleotide sequence ID" value="NZ_RQWK01000001.1"/>
</dbReference>
<dbReference type="InterPro" id="IPR007833">
    <property type="entry name" value="Capsule_polysaccharide_synth"/>
</dbReference>
<sequence>MNTRPLQYALSPLTQFGLADPIVEAYSEVSGRYDHLDGVDPEIANFELAEEDVKGEILMPLIHTQGKTVYLYVALAHAFRCRGYRPIITICNSLLPICLQKEGHPDTAGTCSNCHHESKTYLESFGFEPTYLSDYLPDSYDVPTTNETEVEPYVHNGVDLSTFSVATTRRFLRKYTIDFEDENDRDIYNRFLQSGIMLTDAIKNVLSERDIAATVGSHIPYVYGGALEKLSYEENIPAINYGTGYFRKNTVFFGHIRNRRSLNSDPTVLKTKVEEPLTDAEMSRIDSFMEGRRNRTVIRDRHNYIENADKQLPIDEDRPIIGLFCNLLWDGSLIGSDLTFDSPFEWVKQTIDFVNDQNLHLVIKAHPAEAHRETNERMVDWIRNELEELPSNVTLLEADTSVDPYKLADDIDLGIVYNSTLGLEMTCFGKPVIVVGETHYRNLGFTYDPETDEEYFNLLSNLEEVQLDREMKQRAKRYANYLIFGRHIEFKFANLEGPNRLPDLRHEELNAGNEKLDYVVDRILSDDGAIAYEEDSAPITETQY</sequence>
<dbReference type="AlphaFoldDB" id="A0A5J5LLL1"/>